<dbReference type="InterPro" id="IPR012223">
    <property type="entry name" value="TEII"/>
</dbReference>
<feature type="domain" description="Thioesterase TesA-like" evidence="3">
    <location>
        <begin position="1"/>
        <end position="223"/>
    </location>
</feature>
<accession>A0ABV9Y3I4</accession>
<protein>
    <submittedName>
        <fullName evidence="4">Thioesterase II family protein</fullName>
    </submittedName>
</protein>
<comment type="similarity">
    <text evidence="1">Belongs to the thioesterase family.</text>
</comment>
<dbReference type="Gene3D" id="3.40.50.1820">
    <property type="entry name" value="alpha/beta hydrolase"/>
    <property type="match status" value="1"/>
</dbReference>
<proteinExistence type="inferred from homology"/>
<sequence>MCFPHAGGSASFFRDWADGFGPHVEVVAVQYPGREDRLVEPHLVEVDELVDPLVTALSAAADRPTTLFGHSMGAAIAYEVARRLEQRRPAADLRLAVSARPAPHRHRPGSVHLRDDEGILAELRRLGGTDAAVLDNPELRALTTGIVRNDYRLIENYRPGAGPRLRMPVLALAGDRDPDLPPEEVLGWAEVAAGGFRHRVFPGDHFYLVPRRAEVAAELARHLG</sequence>
<reference evidence="5" key="1">
    <citation type="journal article" date="2019" name="Int. J. Syst. Evol. Microbiol.">
        <title>The Global Catalogue of Microorganisms (GCM) 10K type strain sequencing project: providing services to taxonomists for standard genome sequencing and annotation.</title>
        <authorList>
            <consortium name="The Broad Institute Genomics Platform"/>
            <consortium name="The Broad Institute Genome Sequencing Center for Infectious Disease"/>
            <person name="Wu L."/>
            <person name="Ma J."/>
        </authorList>
    </citation>
    <scope>NUCLEOTIDE SEQUENCE [LARGE SCALE GENOMIC DNA]</scope>
    <source>
        <strain evidence="5">KCTC 12848</strain>
    </source>
</reference>
<dbReference type="PANTHER" id="PTHR11487:SF0">
    <property type="entry name" value="S-ACYL FATTY ACID SYNTHASE THIOESTERASE, MEDIUM CHAIN"/>
    <property type="match status" value="1"/>
</dbReference>
<evidence type="ECO:0000313" key="4">
    <source>
        <dbReference type="EMBL" id="MFC5056961.1"/>
    </source>
</evidence>
<dbReference type="Proteomes" id="UP001595833">
    <property type="component" value="Unassembled WGS sequence"/>
</dbReference>
<comment type="caution">
    <text evidence="4">The sequence shown here is derived from an EMBL/GenBank/DDBJ whole genome shotgun (WGS) entry which is preliminary data.</text>
</comment>
<dbReference type="PANTHER" id="PTHR11487">
    <property type="entry name" value="THIOESTERASE"/>
    <property type="match status" value="1"/>
</dbReference>
<evidence type="ECO:0000259" key="3">
    <source>
        <dbReference type="SMART" id="SM00824"/>
    </source>
</evidence>
<dbReference type="Pfam" id="PF00975">
    <property type="entry name" value="Thioesterase"/>
    <property type="match status" value="1"/>
</dbReference>
<keyword evidence="5" id="KW-1185">Reference proteome</keyword>
<dbReference type="EMBL" id="JBHSJB010000025">
    <property type="protein sequence ID" value="MFC5056961.1"/>
    <property type="molecule type" value="Genomic_DNA"/>
</dbReference>
<dbReference type="SMART" id="SM00824">
    <property type="entry name" value="PKS_TE"/>
    <property type="match status" value="1"/>
</dbReference>
<evidence type="ECO:0000256" key="2">
    <source>
        <dbReference type="ARBA" id="ARBA00022801"/>
    </source>
</evidence>
<keyword evidence="2" id="KW-0378">Hydrolase</keyword>
<dbReference type="InterPro" id="IPR020802">
    <property type="entry name" value="TesA-like"/>
</dbReference>
<organism evidence="4 5">
    <name type="scientific">Saccharothrix xinjiangensis</name>
    <dbReference type="NCBI Taxonomy" id="204798"/>
    <lineage>
        <taxon>Bacteria</taxon>
        <taxon>Bacillati</taxon>
        <taxon>Actinomycetota</taxon>
        <taxon>Actinomycetes</taxon>
        <taxon>Pseudonocardiales</taxon>
        <taxon>Pseudonocardiaceae</taxon>
        <taxon>Saccharothrix</taxon>
    </lineage>
</organism>
<name>A0ABV9Y3I4_9PSEU</name>
<dbReference type="SUPFAM" id="SSF53474">
    <property type="entry name" value="alpha/beta-Hydrolases"/>
    <property type="match status" value="1"/>
</dbReference>
<dbReference type="InterPro" id="IPR029058">
    <property type="entry name" value="AB_hydrolase_fold"/>
</dbReference>
<evidence type="ECO:0000313" key="5">
    <source>
        <dbReference type="Proteomes" id="UP001595833"/>
    </source>
</evidence>
<dbReference type="InterPro" id="IPR001031">
    <property type="entry name" value="Thioesterase"/>
</dbReference>
<evidence type="ECO:0000256" key="1">
    <source>
        <dbReference type="ARBA" id="ARBA00007169"/>
    </source>
</evidence>
<dbReference type="RefSeq" id="WP_344039144.1">
    <property type="nucleotide sequence ID" value="NZ_BAAAKE010000014.1"/>
</dbReference>
<gene>
    <name evidence="4" type="ORF">ACFPFM_24840</name>
</gene>